<dbReference type="PROSITE" id="PS51257">
    <property type="entry name" value="PROKAR_LIPOPROTEIN"/>
    <property type="match status" value="1"/>
</dbReference>
<proteinExistence type="predicted"/>
<dbReference type="PROSITE" id="PS51123">
    <property type="entry name" value="OMPA_2"/>
    <property type="match status" value="1"/>
</dbReference>
<accession>A0A090ALM5</accession>
<dbReference type="InterPro" id="IPR006665">
    <property type="entry name" value="OmpA-like"/>
</dbReference>
<dbReference type="KEGG" id="tig:THII_2435"/>
<evidence type="ECO:0000259" key="5">
    <source>
        <dbReference type="PROSITE" id="PS50234"/>
    </source>
</evidence>
<dbReference type="SMART" id="SM00327">
    <property type="entry name" value="VWA"/>
    <property type="match status" value="1"/>
</dbReference>
<evidence type="ECO:0000259" key="7">
    <source>
        <dbReference type="PROSITE" id="PS51468"/>
    </source>
</evidence>
<dbReference type="InterPro" id="IPR036737">
    <property type="entry name" value="OmpA-like_sf"/>
</dbReference>
<name>A0A090ALM5_9GAMM</name>
<reference evidence="8 9" key="1">
    <citation type="journal article" date="2014" name="ISME J.">
        <title>Ecophysiology of Thioploca ingrica as revealed by the complete genome sequence supplemented with proteomic evidence.</title>
        <authorList>
            <person name="Kojima H."/>
            <person name="Ogura Y."/>
            <person name="Yamamoto N."/>
            <person name="Togashi T."/>
            <person name="Mori H."/>
            <person name="Watanabe T."/>
            <person name="Nemoto F."/>
            <person name="Kurokawa K."/>
            <person name="Hayashi T."/>
            <person name="Fukui M."/>
        </authorList>
    </citation>
    <scope>NUCLEOTIDE SEQUENCE [LARGE SCALE GENOMIC DNA]</scope>
</reference>
<dbReference type="SUPFAM" id="SSF103088">
    <property type="entry name" value="OmpA-like"/>
    <property type="match status" value="1"/>
</dbReference>
<feature type="domain" description="VWFA" evidence="5">
    <location>
        <begin position="324"/>
        <end position="494"/>
    </location>
</feature>
<sequence length="855" mass="94458">MRSIFNIVMTVLSLGWCSCPVAANERPGNLAEDINPGSLEIVQMGGEKPTTKLEMPLQHTDVKIEVSGFVASATVTQHYQNPFDKPIEAVYTFPLPDDAAVNDMQMTIGQRTIKGIIKRKEEARDIYEQAKRQGKQASLLEQERPNIFTQSVANIMPGDNIVITIRYVNILHYSEGSYELVFPMVVGPRYIPGDVAMGKSGTGWSPDTNVVPDASKITPPVLKPGERTGHDIALAVDLEAGVAIQQLHSTSHVIDIKEDNSHHQTIKLHSADTIPNKDFILRYEVAGQAPTMATIAHHQEGRGFFTLIIQPQKTVTDTQVVPRELIFIVDTSGSMQGFPIEKSKEAMRRLIQGMRSTDIFNVVRFAGDTGTLWEKPQPHTPEHVAEALRYIDSFSGSGGTEMQKGILEALAQPASENHLRIAFLLTDGYVGDEPRILEAIEKERRGARVFSLGVGSSVNRYLLNRAAEIGRGEAFYVRQDEDSSQVIDKFFQRVDRPSLAYLEIDWGKLDVYELYPPKIPDLWAGQPIQIQGRYTQGGEDTITVHGQLGTQPYEQKLLVQLPQNQPEHEAMATIWARQKVHELMNQMVPNGQTPELVEQVTQLGLSFRLMTQWTSFVAVEEKVVNVEGKSQTVVQPVELPEGVSYEGVFGDDEETQGTLGGLSGRMSMGAIRGSRAIRNGAPAAMPEVMLMVPKPAMNAEPVEESIQKEVLMPAPKIVPLPTEPSSTPEKAKADKKATQSLHIITFEIGKATLTEASQQILAKLAAEICQDIAQIDKIMLVGHTDNSATDDHKQKLSLERAVVVADYLISQCPALTRDKLILKGLADQKPTVSNETEAGRAQNRRVEIFIISRLN</sequence>
<evidence type="ECO:0000313" key="8">
    <source>
        <dbReference type="EMBL" id="BAP56732.1"/>
    </source>
</evidence>
<evidence type="ECO:0000256" key="4">
    <source>
        <dbReference type="SAM" id="SignalP"/>
    </source>
</evidence>
<keyword evidence="4" id="KW-0732">Signal</keyword>
<feature type="signal peptide" evidence="4">
    <location>
        <begin position="1"/>
        <end position="23"/>
    </location>
</feature>
<keyword evidence="2 3" id="KW-0472">Membrane</keyword>
<dbReference type="Pfam" id="PF08487">
    <property type="entry name" value="VIT"/>
    <property type="match status" value="1"/>
</dbReference>
<dbReference type="AlphaFoldDB" id="A0A090ALM5"/>
<dbReference type="GO" id="GO:0016740">
    <property type="term" value="F:transferase activity"/>
    <property type="evidence" value="ECO:0007669"/>
    <property type="project" value="UniProtKB-KW"/>
</dbReference>
<organism evidence="8 9">
    <name type="scientific">Thioploca ingrica</name>
    <dbReference type="NCBI Taxonomy" id="40754"/>
    <lineage>
        <taxon>Bacteria</taxon>
        <taxon>Pseudomonadati</taxon>
        <taxon>Pseudomonadota</taxon>
        <taxon>Gammaproteobacteria</taxon>
        <taxon>Thiotrichales</taxon>
        <taxon>Thiotrichaceae</taxon>
        <taxon>Thioploca</taxon>
    </lineage>
</organism>
<gene>
    <name evidence="8" type="ORF">THII_2435</name>
</gene>
<evidence type="ECO:0000256" key="3">
    <source>
        <dbReference type="PROSITE-ProRule" id="PRU00473"/>
    </source>
</evidence>
<evidence type="ECO:0000256" key="1">
    <source>
        <dbReference type="ARBA" id="ARBA00004370"/>
    </source>
</evidence>
<dbReference type="InterPro" id="IPR006664">
    <property type="entry name" value="OMP_bac"/>
</dbReference>
<dbReference type="InterPro" id="IPR013694">
    <property type="entry name" value="VIT"/>
</dbReference>
<dbReference type="InterPro" id="IPR036465">
    <property type="entry name" value="vWFA_dom_sf"/>
</dbReference>
<feature type="chain" id="PRO_5001852909" evidence="4">
    <location>
        <begin position="24"/>
        <end position="855"/>
    </location>
</feature>
<dbReference type="Proteomes" id="UP000031623">
    <property type="component" value="Chromosome"/>
</dbReference>
<dbReference type="PROSITE" id="PS50234">
    <property type="entry name" value="VWFA"/>
    <property type="match status" value="1"/>
</dbReference>
<dbReference type="InterPro" id="IPR002035">
    <property type="entry name" value="VWF_A"/>
</dbReference>
<keyword evidence="8" id="KW-0808">Transferase</keyword>
<keyword evidence="9" id="KW-1185">Reference proteome</keyword>
<dbReference type="SMART" id="SM00609">
    <property type="entry name" value="VIT"/>
    <property type="match status" value="1"/>
</dbReference>
<dbReference type="HOGENOM" id="CLU_011139_1_1_6"/>
<dbReference type="Pfam" id="PF13768">
    <property type="entry name" value="VWA_3"/>
    <property type="match status" value="1"/>
</dbReference>
<dbReference type="GO" id="GO:0016020">
    <property type="term" value="C:membrane"/>
    <property type="evidence" value="ECO:0007669"/>
    <property type="project" value="UniProtKB-SubCell"/>
</dbReference>
<feature type="domain" description="OmpA-like" evidence="6">
    <location>
        <begin position="733"/>
        <end position="854"/>
    </location>
</feature>
<dbReference type="PANTHER" id="PTHR45737:SF6">
    <property type="entry name" value="VON WILLEBRAND FACTOR A DOMAIN-CONTAINING PROTEIN 5A"/>
    <property type="match status" value="1"/>
</dbReference>
<evidence type="ECO:0000256" key="2">
    <source>
        <dbReference type="ARBA" id="ARBA00023136"/>
    </source>
</evidence>
<dbReference type="Pfam" id="PF00691">
    <property type="entry name" value="OmpA"/>
    <property type="match status" value="1"/>
</dbReference>
<dbReference type="PROSITE" id="PS51468">
    <property type="entry name" value="VIT"/>
    <property type="match status" value="1"/>
</dbReference>
<comment type="subcellular location">
    <subcellularLocation>
        <location evidence="1">Membrane</location>
    </subcellularLocation>
</comment>
<dbReference type="STRING" id="40754.THII_2435"/>
<feature type="domain" description="VIT" evidence="7">
    <location>
        <begin position="41"/>
        <end position="169"/>
    </location>
</feature>
<dbReference type="CDD" id="cd07185">
    <property type="entry name" value="OmpA_C-like"/>
    <property type="match status" value="1"/>
</dbReference>
<dbReference type="PRINTS" id="PR01021">
    <property type="entry name" value="OMPADOMAIN"/>
</dbReference>
<protein>
    <submittedName>
        <fullName evidence="8">NAD(+) ADP-ribosyltransferase</fullName>
    </submittedName>
</protein>
<dbReference type="EMBL" id="AP014633">
    <property type="protein sequence ID" value="BAP56732.1"/>
    <property type="molecule type" value="Genomic_DNA"/>
</dbReference>
<dbReference type="Gene3D" id="3.40.50.410">
    <property type="entry name" value="von Willebrand factor, type A domain"/>
    <property type="match status" value="1"/>
</dbReference>
<evidence type="ECO:0000313" key="9">
    <source>
        <dbReference type="Proteomes" id="UP000031623"/>
    </source>
</evidence>
<dbReference type="SUPFAM" id="SSF53300">
    <property type="entry name" value="vWA-like"/>
    <property type="match status" value="1"/>
</dbReference>
<evidence type="ECO:0000259" key="6">
    <source>
        <dbReference type="PROSITE" id="PS51123"/>
    </source>
</evidence>
<dbReference type="Gene3D" id="3.30.1330.60">
    <property type="entry name" value="OmpA-like domain"/>
    <property type="match status" value="1"/>
</dbReference>
<dbReference type="OrthoDB" id="6195779at2"/>
<dbReference type="PANTHER" id="PTHR45737">
    <property type="entry name" value="VON WILLEBRAND FACTOR A DOMAIN-CONTAINING PROTEIN 5A"/>
    <property type="match status" value="1"/>
</dbReference>